<dbReference type="InterPro" id="IPR038550">
    <property type="entry name" value="GPCR_3_9-Cys_sf"/>
</dbReference>
<feature type="transmembrane region" description="Helical" evidence="12">
    <location>
        <begin position="633"/>
        <end position="657"/>
    </location>
</feature>
<dbReference type="InterPro" id="IPR004073">
    <property type="entry name" value="GPCR_3_vmron_rcpt_2"/>
</dbReference>
<keyword evidence="9" id="KW-0675">Receptor</keyword>
<comment type="subcellular location">
    <subcellularLocation>
        <location evidence="1">Cell membrane</location>
        <topology evidence="1">Multi-pass membrane protein</topology>
    </subcellularLocation>
</comment>
<dbReference type="SUPFAM" id="SSF53822">
    <property type="entry name" value="Periplasmic binding protein-like I"/>
    <property type="match status" value="1"/>
</dbReference>
<dbReference type="GO" id="GO:0004930">
    <property type="term" value="F:G protein-coupled receptor activity"/>
    <property type="evidence" value="ECO:0007669"/>
    <property type="project" value="UniProtKB-KW"/>
</dbReference>
<dbReference type="GO" id="GO:0005886">
    <property type="term" value="C:plasma membrane"/>
    <property type="evidence" value="ECO:0007669"/>
    <property type="project" value="UniProtKB-SubCell"/>
</dbReference>
<reference evidence="16" key="1">
    <citation type="submission" date="2018-10" db="EMBL/GenBank/DDBJ databases">
        <title>Improved assembly of the deer mouse Peromyscus maniculatus genome.</title>
        <authorList>
            <person name="Lassance J.-M."/>
            <person name="Hoekstra H.E."/>
        </authorList>
    </citation>
    <scope>NUCLEOTIDE SEQUENCE [LARGE SCALE GENOMIC DNA]</scope>
</reference>
<keyword evidence="4 12" id="KW-0812">Transmembrane</keyword>
<feature type="transmembrane region" description="Helical" evidence="12">
    <location>
        <begin position="677"/>
        <end position="696"/>
    </location>
</feature>
<dbReference type="Proteomes" id="UP000694547">
    <property type="component" value="Unassembled WGS sequence"/>
</dbReference>
<evidence type="ECO:0000256" key="10">
    <source>
        <dbReference type="ARBA" id="ARBA00023180"/>
    </source>
</evidence>
<dbReference type="FunFam" id="2.10.50.30:FF:000002">
    <property type="entry name" value="Vomeronasal 2 receptor, h1"/>
    <property type="match status" value="1"/>
</dbReference>
<dbReference type="InterPro" id="IPR011500">
    <property type="entry name" value="GPCR_3_9-Cys_dom"/>
</dbReference>
<dbReference type="InterPro" id="IPR017978">
    <property type="entry name" value="GPCR_3_C"/>
</dbReference>
<organism evidence="15 16">
    <name type="scientific">Peromyscus maniculatus bairdii</name>
    <name type="common">Prairie deer mouse</name>
    <dbReference type="NCBI Taxonomy" id="230844"/>
    <lineage>
        <taxon>Eukaryota</taxon>
        <taxon>Metazoa</taxon>
        <taxon>Chordata</taxon>
        <taxon>Craniata</taxon>
        <taxon>Vertebrata</taxon>
        <taxon>Euteleostomi</taxon>
        <taxon>Mammalia</taxon>
        <taxon>Eutheria</taxon>
        <taxon>Euarchontoglires</taxon>
        <taxon>Glires</taxon>
        <taxon>Rodentia</taxon>
        <taxon>Myomorpha</taxon>
        <taxon>Muroidea</taxon>
        <taxon>Cricetidae</taxon>
        <taxon>Neotominae</taxon>
        <taxon>Peromyscus</taxon>
    </lineage>
</organism>
<feature type="transmembrane region" description="Helical" evidence="12">
    <location>
        <begin position="711"/>
        <end position="734"/>
    </location>
</feature>
<keyword evidence="8 12" id="KW-0472">Membrane</keyword>
<evidence type="ECO:0000259" key="14">
    <source>
        <dbReference type="PROSITE" id="PS50259"/>
    </source>
</evidence>
<reference evidence="15" key="3">
    <citation type="submission" date="2025-09" db="UniProtKB">
        <authorList>
            <consortium name="Ensembl"/>
        </authorList>
    </citation>
    <scope>IDENTIFICATION</scope>
</reference>
<keyword evidence="3" id="KW-1003">Cell membrane</keyword>
<protein>
    <recommendedName>
        <fullName evidence="14">G-protein coupled receptors family 3 profile domain-containing protein</fullName>
    </recommendedName>
</protein>
<keyword evidence="5 13" id="KW-0732">Signal</keyword>
<dbReference type="PRINTS" id="PR01535">
    <property type="entry name" value="VOMERONASL2R"/>
</dbReference>
<keyword evidence="10" id="KW-0325">Glycoprotein</keyword>
<evidence type="ECO:0000256" key="3">
    <source>
        <dbReference type="ARBA" id="ARBA00022475"/>
    </source>
</evidence>
<dbReference type="GeneTree" id="ENSGT00950000183069"/>
<evidence type="ECO:0000256" key="5">
    <source>
        <dbReference type="ARBA" id="ARBA00022729"/>
    </source>
</evidence>
<keyword evidence="11" id="KW-0807">Transducer</keyword>
<feature type="transmembrane region" description="Helical" evidence="12">
    <location>
        <begin position="778"/>
        <end position="801"/>
    </location>
</feature>
<dbReference type="FunFam" id="3.40.50.2300:FF:000024">
    <property type="entry name" value="Vomeronasal 2, receptor 73"/>
    <property type="match status" value="1"/>
</dbReference>
<reference evidence="15" key="2">
    <citation type="submission" date="2025-08" db="UniProtKB">
        <authorList>
            <consortium name="Ensembl"/>
        </authorList>
    </citation>
    <scope>IDENTIFICATION</scope>
</reference>
<evidence type="ECO:0000256" key="13">
    <source>
        <dbReference type="SAM" id="SignalP"/>
    </source>
</evidence>
<dbReference type="InterPro" id="IPR000337">
    <property type="entry name" value="GPCR_3"/>
</dbReference>
<dbReference type="InterPro" id="IPR001828">
    <property type="entry name" value="ANF_lig-bd_rcpt"/>
</dbReference>
<feature type="signal peptide" evidence="13">
    <location>
        <begin position="1"/>
        <end position="18"/>
    </location>
</feature>
<evidence type="ECO:0000256" key="2">
    <source>
        <dbReference type="ARBA" id="ARBA00007242"/>
    </source>
</evidence>
<dbReference type="PRINTS" id="PR00248">
    <property type="entry name" value="GPCRMGR"/>
</dbReference>
<evidence type="ECO:0000256" key="1">
    <source>
        <dbReference type="ARBA" id="ARBA00004651"/>
    </source>
</evidence>
<dbReference type="InterPro" id="IPR028082">
    <property type="entry name" value="Peripla_BP_I"/>
</dbReference>
<feature type="transmembrane region" description="Helical" evidence="12">
    <location>
        <begin position="746"/>
        <end position="766"/>
    </location>
</feature>
<feature type="transmembrane region" description="Helical" evidence="12">
    <location>
        <begin position="563"/>
        <end position="588"/>
    </location>
</feature>
<proteinExistence type="inferred from homology"/>
<dbReference type="Pfam" id="PF01094">
    <property type="entry name" value="ANF_receptor"/>
    <property type="match status" value="1"/>
</dbReference>
<evidence type="ECO:0000313" key="16">
    <source>
        <dbReference type="Proteomes" id="UP000694547"/>
    </source>
</evidence>
<dbReference type="PROSITE" id="PS50259">
    <property type="entry name" value="G_PROTEIN_RECEP_F3_4"/>
    <property type="match status" value="1"/>
</dbReference>
<evidence type="ECO:0000256" key="9">
    <source>
        <dbReference type="ARBA" id="ARBA00023170"/>
    </source>
</evidence>
<evidence type="ECO:0000256" key="11">
    <source>
        <dbReference type="ARBA" id="ARBA00023224"/>
    </source>
</evidence>
<feature type="transmembrane region" description="Helical" evidence="12">
    <location>
        <begin position="600"/>
        <end position="621"/>
    </location>
</feature>
<dbReference type="AlphaFoldDB" id="A0A8C8W378"/>
<dbReference type="Ensembl" id="ENSPEMT00000040814.1">
    <property type="protein sequence ID" value="ENSPEMP00000034210.1"/>
    <property type="gene ID" value="ENSPEMG00000025818.1"/>
</dbReference>
<name>A0A8C8W378_PERMB</name>
<evidence type="ECO:0000256" key="7">
    <source>
        <dbReference type="ARBA" id="ARBA00023040"/>
    </source>
</evidence>
<dbReference type="Gene3D" id="3.40.50.2300">
    <property type="match status" value="2"/>
</dbReference>
<dbReference type="PANTHER" id="PTHR24061">
    <property type="entry name" value="CALCIUM-SENSING RECEPTOR-RELATED"/>
    <property type="match status" value="1"/>
</dbReference>
<dbReference type="CDD" id="cd15283">
    <property type="entry name" value="7tmC_V2R_pheromone"/>
    <property type="match status" value="1"/>
</dbReference>
<feature type="chain" id="PRO_5034208161" description="G-protein coupled receptors family 3 profile domain-containing protein" evidence="13">
    <location>
        <begin position="19"/>
        <end position="823"/>
    </location>
</feature>
<dbReference type="InterPro" id="IPR000068">
    <property type="entry name" value="GPCR_3_Ca_sens_rcpt-rel"/>
</dbReference>
<dbReference type="Pfam" id="PF07562">
    <property type="entry name" value="NCD3G"/>
    <property type="match status" value="1"/>
</dbReference>
<keyword evidence="16" id="KW-1185">Reference proteome</keyword>
<feature type="domain" description="G-protein coupled receptors family 3 profile" evidence="14">
    <location>
        <begin position="563"/>
        <end position="816"/>
    </location>
</feature>
<keyword evidence="7" id="KW-0297">G-protein coupled receptor</keyword>
<comment type="similarity">
    <text evidence="2">Belongs to the G-protein coupled receptor 3 family.</text>
</comment>
<evidence type="ECO:0000256" key="8">
    <source>
        <dbReference type="ARBA" id="ARBA00023136"/>
    </source>
</evidence>
<evidence type="ECO:0000313" key="15">
    <source>
        <dbReference type="Ensembl" id="ENSPEMP00000034210.1"/>
    </source>
</evidence>
<dbReference type="Gene3D" id="2.10.50.30">
    <property type="entry name" value="GPCR, family 3, nine cysteines domain"/>
    <property type="match status" value="1"/>
</dbReference>
<evidence type="ECO:0000256" key="12">
    <source>
        <dbReference type="SAM" id="Phobius"/>
    </source>
</evidence>
<evidence type="ECO:0000256" key="6">
    <source>
        <dbReference type="ARBA" id="ARBA00022989"/>
    </source>
</evidence>
<evidence type="ECO:0000256" key="4">
    <source>
        <dbReference type="ARBA" id="ARBA00022692"/>
    </source>
</evidence>
<accession>A0A8C8W378</accession>
<dbReference type="Pfam" id="PF00003">
    <property type="entry name" value="7tm_3"/>
    <property type="match status" value="1"/>
</dbReference>
<dbReference type="PANTHER" id="PTHR24061:SF403">
    <property type="entry name" value="VOMERONASAL 2, RECEPTOR 113-RELATED"/>
    <property type="match status" value="1"/>
</dbReference>
<sequence>MFKMILLFLILNIPLQLASFVRPKCFWKVKNIEYVVGELGICGFLFYTVPCYSYLKCVDKFLFSYIKIPHEGNPIVLALVFTVDEVNRNPDLLPNMSLAFQYFASECNTIWQMYSDIQSSVSIDNPENYKCDGNNMCRVVLSGPNWAKSLILGKAMDLRYSQQIVQLTFGPFHPILSDQEQFPFLYQMAPKDTTLAMAMISLIIHFSWNWVGLAISDNDQGTQFLSDLRREMEQNTICFAFVNMILVNMHLYMSRAEVYCNQIMTSSANVVIIYGDTDSTLAVSFRMWESLGIQRIWITTSQWDVIPSKSDFTLDSSYRTLAFAHHHAEISGFKNFLQTLSPLTPNEILASLEWMKFNCEVSDSKCQTLMNCSSNASLEWLNLETFDMAFNDGNYDIYDAVYMVAHFFSKMLLQKGTHYAMLTVFQLHSILRKTNFTYTAGDKVNMKQKEKLQAEYDIFQIWNFPNGLGLKLYLYEDIIEWATGSREMPPSVCSADCGPGFRKFRKEGMTVCCFDCKPCPENEITNETNVDQCLKCPEEQYANAEKNQCLHKSVVFLTYEDPLGMALTLMALCFTAFTTVVLGVFVKHHDTPIVKANNRSLSYTLLISLHFCFLCPLLFIGHPNAATCILQQITFGVVFTVAISTVLAKTVTVVLAFEVTAPGRKLRFYLPSGAPNYIIGICTFIQIILSAIWLGVSPPSIDIDVHSEAVTAFYCVLGYHGFLAFGSFIVAFLARNLPDTFNEAKLLTFSMLLFCSVWVTFLPVYHSTKGKVMVAVEVFSILASSVGLLGCIFFPKCYIILLRPERNSLQKLKEKTSFRTDKS</sequence>
<keyword evidence="6 12" id="KW-1133">Transmembrane helix</keyword>